<protein>
    <recommendedName>
        <fullName evidence="4">Outer membrane protein beta-barrel domain-containing protein</fullName>
    </recommendedName>
</protein>
<dbReference type="EMBL" id="JAJTTC010000010">
    <property type="protein sequence ID" value="MCF0065106.1"/>
    <property type="molecule type" value="Genomic_DNA"/>
</dbReference>
<organism evidence="2 3">
    <name type="scientific">Dyadobacter chenwenxiniae</name>
    <dbReference type="NCBI Taxonomy" id="2906456"/>
    <lineage>
        <taxon>Bacteria</taxon>
        <taxon>Pseudomonadati</taxon>
        <taxon>Bacteroidota</taxon>
        <taxon>Cytophagia</taxon>
        <taxon>Cytophagales</taxon>
        <taxon>Spirosomataceae</taxon>
        <taxon>Dyadobacter</taxon>
    </lineage>
</organism>
<sequence length="485" mass="55105">MKIISYLFLILAMHSQHSIAQLLSGDAQGKSAILFDANAINFDIGETALSFNINNFRKQKIVKRYQAVWGVSAKGQNNEGIANLLSEGKFLPSGQLGMFLGLAIRGPKSDFTMEAKIRNLRKSENLKNYEALMNFKKTTDTVWKAHRTGIIAHRRKKLGADLEKAVDQERFQDVINQLEKLHKDVETWKDTLNATPLAKQIADAKALIDLLKSKLEDNYKRTKNPLSAKDTRTLEDVYEEESDALFFLVRQESKMLDESNPSKIVPYVSFGLTGSQVKLYDKTIIEPISKRFVKTPFTGVYTDLGINLDLGKRSLLGISAGFERVKTIDSLTSTDYTIRETEKIGNTELILEKKEKGYTGIYETFTRLNLRLDWLHPIELGEKGQLLWNIPYVRYAISDKKRAAVNLLNAGTSANFFKEEGKFAGGIYLEFGDILNRQYEYQLELAPNDEARLEVEKNKGNFWKRITFGVVAKFAIQSIMNPTNW</sequence>
<feature type="signal peptide" evidence="1">
    <location>
        <begin position="1"/>
        <end position="20"/>
    </location>
</feature>
<evidence type="ECO:0000313" key="3">
    <source>
        <dbReference type="Proteomes" id="UP001139000"/>
    </source>
</evidence>
<name>A0A9X1PU22_9BACT</name>
<reference evidence="2" key="1">
    <citation type="submission" date="2021-12" db="EMBL/GenBank/DDBJ databases">
        <title>Novel species in genus Dyadobacter.</title>
        <authorList>
            <person name="Ma C."/>
        </authorList>
    </citation>
    <scope>NUCLEOTIDE SEQUENCE</scope>
    <source>
        <strain evidence="2">LJ419</strain>
    </source>
</reference>
<evidence type="ECO:0000256" key="1">
    <source>
        <dbReference type="SAM" id="SignalP"/>
    </source>
</evidence>
<comment type="caution">
    <text evidence="2">The sequence shown here is derived from an EMBL/GenBank/DDBJ whole genome shotgun (WGS) entry which is preliminary data.</text>
</comment>
<feature type="chain" id="PRO_5040904433" description="Outer membrane protein beta-barrel domain-containing protein" evidence="1">
    <location>
        <begin position="21"/>
        <end position="485"/>
    </location>
</feature>
<dbReference type="RefSeq" id="WP_234658084.1">
    <property type="nucleotide sequence ID" value="NZ_CP094997.1"/>
</dbReference>
<keyword evidence="3" id="KW-1185">Reference proteome</keyword>
<evidence type="ECO:0008006" key="4">
    <source>
        <dbReference type="Google" id="ProtNLM"/>
    </source>
</evidence>
<keyword evidence="1" id="KW-0732">Signal</keyword>
<proteinExistence type="predicted"/>
<gene>
    <name evidence="2" type="ORF">LXM26_26570</name>
</gene>
<dbReference type="AlphaFoldDB" id="A0A9X1PU22"/>
<accession>A0A9X1PU22</accession>
<evidence type="ECO:0000313" key="2">
    <source>
        <dbReference type="EMBL" id="MCF0065106.1"/>
    </source>
</evidence>
<dbReference type="Proteomes" id="UP001139000">
    <property type="component" value="Unassembled WGS sequence"/>
</dbReference>